<comment type="subcellular location">
    <subcellularLocation>
        <location evidence="1">Membrane</location>
    </subcellularLocation>
</comment>
<dbReference type="InterPro" id="IPR010920">
    <property type="entry name" value="LSM_dom_sf"/>
</dbReference>
<organism evidence="7 8">
    <name type="scientific">Halomonas daqiaonensis</name>
    <dbReference type="NCBI Taxonomy" id="650850"/>
    <lineage>
        <taxon>Bacteria</taxon>
        <taxon>Pseudomonadati</taxon>
        <taxon>Pseudomonadota</taxon>
        <taxon>Gammaproteobacteria</taxon>
        <taxon>Oceanospirillales</taxon>
        <taxon>Halomonadaceae</taxon>
        <taxon>Halomonas</taxon>
    </lineage>
</organism>
<dbReference type="InterPro" id="IPR023408">
    <property type="entry name" value="MscS_beta-dom_sf"/>
</dbReference>
<gene>
    <name evidence="7" type="ORF">SAMN04488129_105119</name>
</gene>
<keyword evidence="4 5" id="KW-0472">Membrane</keyword>
<evidence type="ECO:0000256" key="5">
    <source>
        <dbReference type="SAM" id="Phobius"/>
    </source>
</evidence>
<keyword evidence="3 5" id="KW-1133">Transmembrane helix</keyword>
<sequence>MAEDFFWVELLSNRVVSSVALVAFLATLRILAVRVIRGRKEILSDYRRAWLARTRNVTVVLALAGLVLIWLPSLHAFALSITAFAVALVIATKELILCLSGTVLRVVNQPFEIGDWVEIGNLRGQVVDETMLATTLQEIGGPVGRFEYSGKTIVVPNSVFLTTPVQNQNFFKKWVYLEVCVVLESDVDMRSVLPALEHEMATLHAPHAELAQRYSAQIRKQSGINIAEPHPRVTLATTDIGKQRLGVTLFCPTPSAFEQERTINDAVLRHYWHLRNMASASPGA</sequence>
<reference evidence="8" key="1">
    <citation type="submission" date="2016-10" db="EMBL/GenBank/DDBJ databases">
        <authorList>
            <person name="Varghese N."/>
            <person name="Submissions S."/>
        </authorList>
    </citation>
    <scope>NUCLEOTIDE SEQUENCE [LARGE SCALE GENOMIC DNA]</scope>
    <source>
        <strain evidence="8">CGMCC 1.9150</strain>
    </source>
</reference>
<evidence type="ECO:0000256" key="4">
    <source>
        <dbReference type="ARBA" id="ARBA00023136"/>
    </source>
</evidence>
<keyword evidence="2 5" id="KW-0812">Transmembrane</keyword>
<dbReference type="SUPFAM" id="SSF50182">
    <property type="entry name" value="Sm-like ribonucleoproteins"/>
    <property type="match status" value="1"/>
</dbReference>
<dbReference type="Proteomes" id="UP000198807">
    <property type="component" value="Unassembled WGS sequence"/>
</dbReference>
<name>A0A1H7KY66_9GAMM</name>
<evidence type="ECO:0000256" key="1">
    <source>
        <dbReference type="ARBA" id="ARBA00004370"/>
    </source>
</evidence>
<dbReference type="InterPro" id="IPR006685">
    <property type="entry name" value="MscS_channel_2nd"/>
</dbReference>
<feature type="transmembrane region" description="Helical" evidence="5">
    <location>
        <begin position="15"/>
        <end position="36"/>
    </location>
</feature>
<proteinExistence type="predicted"/>
<dbReference type="PANTHER" id="PTHR30566:SF27">
    <property type="entry name" value="MECHANOSENSITIVE ION CHANNEL PROTEIN"/>
    <property type="match status" value="1"/>
</dbReference>
<dbReference type="OrthoDB" id="9775421at2"/>
<feature type="domain" description="Mechanosensitive ion channel MscS" evidence="6">
    <location>
        <begin position="104"/>
        <end position="168"/>
    </location>
</feature>
<dbReference type="Gene3D" id="2.30.30.60">
    <property type="match status" value="1"/>
</dbReference>
<dbReference type="RefSeq" id="WP_089711431.1">
    <property type="nucleotide sequence ID" value="NZ_FOBC01000005.1"/>
</dbReference>
<evidence type="ECO:0000256" key="3">
    <source>
        <dbReference type="ARBA" id="ARBA00022989"/>
    </source>
</evidence>
<accession>A0A1H7KY66</accession>
<dbReference type="PANTHER" id="PTHR30566">
    <property type="entry name" value="YNAI-RELATED MECHANOSENSITIVE ION CHANNEL"/>
    <property type="match status" value="1"/>
</dbReference>
<dbReference type="GO" id="GO:0008381">
    <property type="term" value="F:mechanosensitive monoatomic ion channel activity"/>
    <property type="evidence" value="ECO:0007669"/>
    <property type="project" value="UniProtKB-ARBA"/>
</dbReference>
<dbReference type="EMBL" id="FOBC01000005">
    <property type="protein sequence ID" value="SEK91446.1"/>
    <property type="molecule type" value="Genomic_DNA"/>
</dbReference>
<evidence type="ECO:0000256" key="2">
    <source>
        <dbReference type="ARBA" id="ARBA00022692"/>
    </source>
</evidence>
<dbReference type="Pfam" id="PF00924">
    <property type="entry name" value="MS_channel_2nd"/>
    <property type="match status" value="1"/>
</dbReference>
<evidence type="ECO:0000313" key="7">
    <source>
        <dbReference type="EMBL" id="SEK91446.1"/>
    </source>
</evidence>
<evidence type="ECO:0000259" key="6">
    <source>
        <dbReference type="Pfam" id="PF00924"/>
    </source>
</evidence>
<dbReference type="GO" id="GO:0016020">
    <property type="term" value="C:membrane"/>
    <property type="evidence" value="ECO:0007669"/>
    <property type="project" value="UniProtKB-SubCell"/>
</dbReference>
<keyword evidence="8" id="KW-1185">Reference proteome</keyword>
<dbReference type="AlphaFoldDB" id="A0A1H7KY66"/>
<protein>
    <submittedName>
        <fullName evidence="7">Small-conductance mechanosensitive channel</fullName>
    </submittedName>
</protein>
<feature type="transmembrane region" description="Helical" evidence="5">
    <location>
        <begin position="57"/>
        <end position="90"/>
    </location>
</feature>
<evidence type="ECO:0000313" key="8">
    <source>
        <dbReference type="Proteomes" id="UP000198807"/>
    </source>
</evidence>